<accession>A0AAE0VHA9</accession>
<proteinExistence type="predicted"/>
<evidence type="ECO:0000313" key="4">
    <source>
        <dbReference type="Proteomes" id="UP001195483"/>
    </source>
</evidence>
<name>A0AAE0VHA9_9BIVA</name>
<dbReference type="AlphaFoldDB" id="A0AAE0VHA9"/>
<dbReference type="EMBL" id="JAEAOA010001440">
    <property type="protein sequence ID" value="KAK3576705.1"/>
    <property type="molecule type" value="Genomic_DNA"/>
</dbReference>
<feature type="chain" id="PRO_5041903834" evidence="2">
    <location>
        <begin position="24"/>
        <end position="246"/>
    </location>
</feature>
<feature type="signal peptide" evidence="2">
    <location>
        <begin position="1"/>
        <end position="23"/>
    </location>
</feature>
<sequence>MMALCLIYLAIGICILAIPSTRAGLLGRDINVDQDSMPGEDMNINQDDQEAKINERLLSRLLEKERQNLAAPEAGDTPDIKAAPEEDGEVRETIEKFDGDRSKVDISVGNELIEQHLRDCDKRYEIIVMSEDDANERKRSCYLHKMDDKLYNFVCLGIGEKPHQTYNIGVELEDKTFLSEDGPDRVCRYIPMFLISTADDIDVYKDESPLEREIKESDETKSKICRKKCLTDCKTWKCNKSCRIEC</sequence>
<feature type="compositionally biased region" description="Basic and acidic residues" evidence="1">
    <location>
        <begin position="78"/>
        <end position="89"/>
    </location>
</feature>
<feature type="region of interest" description="Disordered" evidence="1">
    <location>
        <begin position="68"/>
        <end position="89"/>
    </location>
</feature>
<gene>
    <name evidence="3" type="ORF">CHS0354_024319</name>
</gene>
<organism evidence="3 4">
    <name type="scientific">Potamilus streckersoni</name>
    <dbReference type="NCBI Taxonomy" id="2493646"/>
    <lineage>
        <taxon>Eukaryota</taxon>
        <taxon>Metazoa</taxon>
        <taxon>Spiralia</taxon>
        <taxon>Lophotrochozoa</taxon>
        <taxon>Mollusca</taxon>
        <taxon>Bivalvia</taxon>
        <taxon>Autobranchia</taxon>
        <taxon>Heteroconchia</taxon>
        <taxon>Palaeoheterodonta</taxon>
        <taxon>Unionida</taxon>
        <taxon>Unionoidea</taxon>
        <taxon>Unionidae</taxon>
        <taxon>Ambleminae</taxon>
        <taxon>Lampsilini</taxon>
        <taxon>Potamilus</taxon>
    </lineage>
</organism>
<protein>
    <submittedName>
        <fullName evidence="3">Uncharacterized protein</fullName>
    </submittedName>
</protein>
<keyword evidence="4" id="KW-1185">Reference proteome</keyword>
<reference evidence="3" key="3">
    <citation type="submission" date="2023-05" db="EMBL/GenBank/DDBJ databases">
        <authorList>
            <person name="Smith C.H."/>
        </authorList>
    </citation>
    <scope>NUCLEOTIDE SEQUENCE</scope>
    <source>
        <strain evidence="3">CHS0354</strain>
        <tissue evidence="3">Mantle</tissue>
    </source>
</reference>
<evidence type="ECO:0000256" key="2">
    <source>
        <dbReference type="SAM" id="SignalP"/>
    </source>
</evidence>
<comment type="caution">
    <text evidence="3">The sequence shown here is derived from an EMBL/GenBank/DDBJ whole genome shotgun (WGS) entry which is preliminary data.</text>
</comment>
<evidence type="ECO:0000313" key="3">
    <source>
        <dbReference type="EMBL" id="KAK3576705.1"/>
    </source>
</evidence>
<evidence type="ECO:0000256" key="1">
    <source>
        <dbReference type="SAM" id="MobiDB-lite"/>
    </source>
</evidence>
<dbReference type="Proteomes" id="UP001195483">
    <property type="component" value="Unassembled WGS sequence"/>
</dbReference>
<reference evidence="3" key="2">
    <citation type="journal article" date="2021" name="Genome Biol. Evol.">
        <title>Developing a high-quality reference genome for a parasitic bivalve with doubly uniparental inheritance (Bivalvia: Unionida).</title>
        <authorList>
            <person name="Smith C.H."/>
        </authorList>
    </citation>
    <scope>NUCLEOTIDE SEQUENCE</scope>
    <source>
        <strain evidence="3">CHS0354</strain>
        <tissue evidence="3">Mantle</tissue>
    </source>
</reference>
<reference evidence="3" key="1">
    <citation type="journal article" date="2021" name="Genome Biol. Evol.">
        <title>A High-Quality Reference Genome for a Parasitic Bivalve with Doubly Uniparental Inheritance (Bivalvia: Unionida).</title>
        <authorList>
            <person name="Smith C.H."/>
        </authorList>
    </citation>
    <scope>NUCLEOTIDE SEQUENCE</scope>
    <source>
        <strain evidence="3">CHS0354</strain>
    </source>
</reference>
<keyword evidence="2" id="KW-0732">Signal</keyword>